<accession>A0A3M6XIQ4</accession>
<dbReference type="Proteomes" id="UP000281245">
    <property type="component" value="Unassembled WGS sequence"/>
</dbReference>
<evidence type="ECO:0000256" key="1">
    <source>
        <dbReference type="SAM" id="MobiDB-lite"/>
    </source>
</evidence>
<dbReference type="EMBL" id="QWIJ01003717">
    <property type="protein sequence ID" value="RMX70625.1"/>
    <property type="molecule type" value="Genomic_DNA"/>
</dbReference>
<sequence length="112" mass="12203">MSRAFAAFGVGMAAVVGITTSYVTFQPELQRQREEREGTFQELNHEKDETQISRAILSDFQEAKEQAMDTKPSGPAWKLRRLLFGGPGGGETGEAKTTDAPANKVEGAKREG</sequence>
<evidence type="ECO:0000313" key="2">
    <source>
        <dbReference type="EMBL" id="RMX70625.1"/>
    </source>
</evidence>
<gene>
    <name evidence="3" type="ORF">D0868_14420</name>
    <name evidence="2" type="ORF">D0869_16458</name>
</gene>
<comment type="caution">
    <text evidence="3">The sequence shown here is derived from an EMBL/GenBank/DDBJ whole genome shotgun (WGS) entry which is preliminary data.</text>
</comment>
<evidence type="ECO:0000313" key="3">
    <source>
        <dbReference type="EMBL" id="RMX90702.1"/>
    </source>
</evidence>
<proteinExistence type="predicted"/>
<organism evidence="3 5">
    <name type="scientific">Hortaea werneckii</name>
    <name type="common">Black yeast</name>
    <name type="synonym">Cladosporium werneckii</name>
    <dbReference type="NCBI Taxonomy" id="91943"/>
    <lineage>
        <taxon>Eukaryota</taxon>
        <taxon>Fungi</taxon>
        <taxon>Dikarya</taxon>
        <taxon>Ascomycota</taxon>
        <taxon>Pezizomycotina</taxon>
        <taxon>Dothideomycetes</taxon>
        <taxon>Dothideomycetidae</taxon>
        <taxon>Mycosphaerellales</taxon>
        <taxon>Teratosphaeriaceae</taxon>
        <taxon>Hortaea</taxon>
    </lineage>
</organism>
<evidence type="ECO:0000313" key="4">
    <source>
        <dbReference type="Proteomes" id="UP000281245"/>
    </source>
</evidence>
<dbReference type="AlphaFoldDB" id="A0A3M6XIQ4"/>
<evidence type="ECO:0000313" key="5">
    <source>
        <dbReference type="Proteomes" id="UP000282582"/>
    </source>
</evidence>
<dbReference type="Pfam" id="PF23670">
    <property type="entry name" value="PIGBOS1"/>
    <property type="match status" value="1"/>
</dbReference>
<dbReference type="EMBL" id="QWIK01002131">
    <property type="protein sequence ID" value="RMX90702.1"/>
    <property type="molecule type" value="Genomic_DNA"/>
</dbReference>
<feature type="region of interest" description="Disordered" evidence="1">
    <location>
        <begin position="83"/>
        <end position="112"/>
    </location>
</feature>
<protein>
    <submittedName>
        <fullName evidence="3">Uncharacterized protein</fullName>
    </submittedName>
</protein>
<dbReference type="InterPro" id="IPR057394">
    <property type="entry name" value="PIGBOS1"/>
</dbReference>
<name>A0A3M6XIQ4_HORWE</name>
<reference evidence="4 5" key="1">
    <citation type="journal article" date="2018" name="BMC Genomics">
        <title>Genomic evidence for intraspecific hybridization in a clonal and extremely halotolerant yeast.</title>
        <authorList>
            <person name="Gostincar C."/>
            <person name="Stajich J.E."/>
            <person name="Zupancic J."/>
            <person name="Zalar P."/>
            <person name="Gunde-Cimerman N."/>
        </authorList>
    </citation>
    <scope>NUCLEOTIDE SEQUENCE [LARGE SCALE GENOMIC DNA]</scope>
    <source>
        <strain evidence="3 5">EXF-6654</strain>
        <strain evidence="2 4">EXF-6656</strain>
    </source>
</reference>
<dbReference type="OrthoDB" id="3926549at2759"/>
<dbReference type="Proteomes" id="UP000282582">
    <property type="component" value="Unassembled WGS sequence"/>
</dbReference>